<dbReference type="GO" id="GO:0000209">
    <property type="term" value="P:protein polyubiquitination"/>
    <property type="evidence" value="ECO:0007669"/>
    <property type="project" value="TreeGrafter"/>
</dbReference>
<comment type="caution">
    <text evidence="3">The sequence shown here is derived from an EMBL/GenBank/DDBJ whole genome shotgun (WGS) entry which is preliminary data.</text>
</comment>
<evidence type="ECO:0008006" key="5">
    <source>
        <dbReference type="Google" id="ProtNLM"/>
    </source>
</evidence>
<proteinExistence type="predicted"/>
<reference evidence="3" key="1">
    <citation type="submission" date="2023-07" db="EMBL/GenBank/DDBJ databases">
        <title>draft genome sequence of fig (Ficus carica).</title>
        <authorList>
            <person name="Takahashi T."/>
            <person name="Nishimura K."/>
        </authorList>
    </citation>
    <scope>NUCLEOTIDE SEQUENCE</scope>
</reference>
<dbReference type="PANTHER" id="PTHR31531">
    <property type="entry name" value="E3 UBIQUITIN-PROTEIN LIGASE E3D FAMILY MEMBER"/>
    <property type="match status" value="1"/>
</dbReference>
<dbReference type="PANTHER" id="PTHR31531:SF2">
    <property type="entry name" value="E3 UBIQUITIN-PROTEIN LIGASE E3D"/>
    <property type="match status" value="1"/>
</dbReference>
<evidence type="ECO:0000256" key="2">
    <source>
        <dbReference type="SAM" id="MobiDB-lite"/>
    </source>
</evidence>
<feature type="coiled-coil region" evidence="1">
    <location>
        <begin position="260"/>
        <end position="321"/>
    </location>
</feature>
<dbReference type="Pfam" id="PF09814">
    <property type="entry name" value="HECT_2"/>
    <property type="match status" value="2"/>
</dbReference>
<dbReference type="GO" id="GO:0061630">
    <property type="term" value="F:ubiquitin protein ligase activity"/>
    <property type="evidence" value="ECO:0007669"/>
    <property type="project" value="TreeGrafter"/>
</dbReference>
<dbReference type="InterPro" id="IPR019193">
    <property type="entry name" value="UBQ-conj_enz_E2-bd_prot"/>
</dbReference>
<protein>
    <recommendedName>
        <fullName evidence="5">Ubiquitin-conjugating enzyme E2-binding protein</fullName>
    </recommendedName>
</protein>
<dbReference type="GO" id="GO:0030332">
    <property type="term" value="F:cyclin binding"/>
    <property type="evidence" value="ECO:0007669"/>
    <property type="project" value="TreeGrafter"/>
</dbReference>
<keyword evidence="4" id="KW-1185">Reference proteome</keyword>
<sequence>MENPQKWRFTWEAQSHIPTLRLFLFDSLTKPSLQCHNLQVHVNLSQSLVFVTWSDDGGQVSLRVPIPRALIDAETPVNFRALDDHIEVKLVLLLPVAHPLVSNFDSILNSSGDDETAKPDSSKSLSVDSDMKSLSSCGGVHFYCRNCEFNLTRSPLSDFVEMPSVDWREVADNWFGACCCSFGGISEKLVARFANSYTSAKGVCLLNFATVTVCKDDLVGCNFPESNKHEGGPVWSSKPEFGELTPILNACDEKLRFTISTTAEREVNDEETNNDRLSRMRLDSDLSGNDYLAKGCCAHHESESHQENQKLDQNAEILENQQSFLNGFLGNIFMVKSSNLSADVEWVEYFCPQCSTLLGAYPCGNGGAPVDGGVRLFKCNISTGLPIGGSGDLFRKYTLERMFTNQLLDFAKDELSYRTVVRDLKTNIPMLLIVIMNTNSWSCTGSCLSKQSSAEAVPKLDLHPVVKVLFTEGSSKTESEIRKVEDRIKKDLTDEVFMLRPQIEDMVESLVSAKNMLPSSCSSLQGLSLSSMPM</sequence>
<organism evidence="3 4">
    <name type="scientific">Ficus carica</name>
    <name type="common">Common fig</name>
    <dbReference type="NCBI Taxonomy" id="3494"/>
    <lineage>
        <taxon>Eukaryota</taxon>
        <taxon>Viridiplantae</taxon>
        <taxon>Streptophyta</taxon>
        <taxon>Embryophyta</taxon>
        <taxon>Tracheophyta</taxon>
        <taxon>Spermatophyta</taxon>
        <taxon>Magnoliopsida</taxon>
        <taxon>eudicotyledons</taxon>
        <taxon>Gunneridae</taxon>
        <taxon>Pentapetalae</taxon>
        <taxon>rosids</taxon>
        <taxon>fabids</taxon>
        <taxon>Rosales</taxon>
        <taxon>Moraceae</taxon>
        <taxon>Ficeae</taxon>
        <taxon>Ficus</taxon>
    </lineage>
</organism>
<dbReference type="GO" id="GO:0043161">
    <property type="term" value="P:proteasome-mediated ubiquitin-dependent protein catabolic process"/>
    <property type="evidence" value="ECO:0007669"/>
    <property type="project" value="TreeGrafter"/>
</dbReference>
<evidence type="ECO:0000313" key="4">
    <source>
        <dbReference type="Proteomes" id="UP001187192"/>
    </source>
</evidence>
<dbReference type="GO" id="GO:0005829">
    <property type="term" value="C:cytosol"/>
    <property type="evidence" value="ECO:0007669"/>
    <property type="project" value="TreeGrafter"/>
</dbReference>
<accession>A0AA88A167</accession>
<dbReference type="GO" id="GO:0006513">
    <property type="term" value="P:protein monoubiquitination"/>
    <property type="evidence" value="ECO:0007669"/>
    <property type="project" value="TreeGrafter"/>
</dbReference>
<dbReference type="GO" id="GO:0000151">
    <property type="term" value="C:ubiquitin ligase complex"/>
    <property type="evidence" value="ECO:0007669"/>
    <property type="project" value="TreeGrafter"/>
</dbReference>
<dbReference type="AlphaFoldDB" id="A0AA88A167"/>
<feature type="region of interest" description="Disordered" evidence="2">
    <location>
        <begin position="110"/>
        <end position="129"/>
    </location>
</feature>
<gene>
    <name evidence="3" type="ORF">TIFTF001_012926</name>
</gene>
<evidence type="ECO:0000256" key="1">
    <source>
        <dbReference type="SAM" id="Coils"/>
    </source>
</evidence>
<dbReference type="Proteomes" id="UP001187192">
    <property type="component" value="Unassembled WGS sequence"/>
</dbReference>
<name>A0AA88A167_FICCA</name>
<evidence type="ECO:0000313" key="3">
    <source>
        <dbReference type="EMBL" id="GMN43730.1"/>
    </source>
</evidence>
<dbReference type="EMBL" id="BTGU01000017">
    <property type="protein sequence ID" value="GMN43730.1"/>
    <property type="molecule type" value="Genomic_DNA"/>
</dbReference>
<dbReference type="GO" id="GO:0051865">
    <property type="term" value="P:protein autoubiquitination"/>
    <property type="evidence" value="ECO:0007669"/>
    <property type="project" value="TreeGrafter"/>
</dbReference>
<keyword evidence="1" id="KW-0175">Coiled coil</keyword>
<dbReference type="GO" id="GO:0005634">
    <property type="term" value="C:nucleus"/>
    <property type="evidence" value="ECO:0007669"/>
    <property type="project" value="TreeGrafter"/>
</dbReference>
<dbReference type="GO" id="GO:0031624">
    <property type="term" value="F:ubiquitin conjugating enzyme binding"/>
    <property type="evidence" value="ECO:0007669"/>
    <property type="project" value="TreeGrafter"/>
</dbReference>